<evidence type="ECO:0008006" key="3">
    <source>
        <dbReference type="Google" id="ProtNLM"/>
    </source>
</evidence>
<accession>A0ABQ0DPG9</accession>
<sequence length="602" mass="70095">MKLEKCFLAIVIRYNQNFQVNEKFGFINKKCYDVMLMIKVNPLNISQDISSIFKAEKLIRNIEFQKELKLFPQIETIRIDENLLIMFKKYIQKKFKQIIITSSTNPSLLSEIENKIIELTINNNFQLFNLNKFIKLIKIKIICNEINEEVITTLNTIKTLKFISIYYYKIVNNNIINIISKCKINKIILYCSQIDSKILNKLILPKHTNEIIFCNYQYIVGMDPNIYVSYFGNYEIVFPETITDISNFINTYLPSNIVLKSFCNIFNNKHVYIDFSSYNHFKSIRNDINWLSVIYPNSIYYVGDISVPQVNVSKLIMNHSHYIGKIPNSVTWLSLNNSNVTFSNPPKLQYLCTFFSKMNYDINTLTTLTKIHSVGDYTNFSKLTNLKELTTNGFINTSLIQFPSSLTKLKLECTPSLYCSPFIKKLVITSSQEFPCKLSQYTQLVNLKLDGCFTFIELPTTLTSLKFNSLQYNNIIDLSSGLITTIHIVNSGNLFITLPQCLKEIKLEKSSVSFMNTQNICLNEFSMYDCDWVELDNPFHSILKQNIFMKTNKPIIYMDCNTDKLFTENSIFSNESEEHFNTSDSYGSISFENEKSEIYRDE</sequence>
<gene>
    <name evidence="1" type="ORF">ENUP19_0218G0009</name>
</gene>
<dbReference type="Proteomes" id="UP001628156">
    <property type="component" value="Unassembled WGS sequence"/>
</dbReference>
<reference evidence="1 2" key="1">
    <citation type="journal article" date="2019" name="PLoS Negl. Trop. Dis.">
        <title>Whole genome sequencing of Entamoeba nuttalli reveals mammalian host-related molecular signatures and a novel octapeptide-repeat surface protein.</title>
        <authorList>
            <person name="Tanaka M."/>
            <person name="Makiuchi T."/>
            <person name="Komiyama T."/>
            <person name="Shiina T."/>
            <person name="Osaki K."/>
            <person name="Tachibana H."/>
        </authorList>
    </citation>
    <scope>NUCLEOTIDE SEQUENCE [LARGE SCALE GENOMIC DNA]</scope>
    <source>
        <strain evidence="1 2">P19-061405</strain>
    </source>
</reference>
<protein>
    <recommendedName>
        <fullName evidence="3">Leucine rich repeat protein, BspA family protein</fullName>
    </recommendedName>
</protein>
<keyword evidence="2" id="KW-1185">Reference proteome</keyword>
<dbReference type="EMBL" id="BAAFRS010000218">
    <property type="protein sequence ID" value="GAB1224758.1"/>
    <property type="molecule type" value="Genomic_DNA"/>
</dbReference>
<evidence type="ECO:0000313" key="1">
    <source>
        <dbReference type="EMBL" id="GAB1224758.1"/>
    </source>
</evidence>
<comment type="caution">
    <text evidence="1">The sequence shown here is derived from an EMBL/GenBank/DDBJ whole genome shotgun (WGS) entry which is preliminary data.</text>
</comment>
<proteinExistence type="predicted"/>
<name>A0ABQ0DPG9_9EUKA</name>
<organism evidence="1 2">
    <name type="scientific">Entamoeba nuttalli</name>
    <dbReference type="NCBI Taxonomy" id="412467"/>
    <lineage>
        <taxon>Eukaryota</taxon>
        <taxon>Amoebozoa</taxon>
        <taxon>Evosea</taxon>
        <taxon>Archamoebae</taxon>
        <taxon>Mastigamoebida</taxon>
        <taxon>Entamoebidae</taxon>
        <taxon>Entamoeba</taxon>
    </lineage>
</organism>
<evidence type="ECO:0000313" key="2">
    <source>
        <dbReference type="Proteomes" id="UP001628156"/>
    </source>
</evidence>